<feature type="domain" description="Sulfatase-modifying factor enzyme-like" evidence="1">
    <location>
        <begin position="46"/>
        <end position="351"/>
    </location>
</feature>
<dbReference type="InterPro" id="IPR042095">
    <property type="entry name" value="SUMF_sf"/>
</dbReference>
<evidence type="ECO:0000259" key="1">
    <source>
        <dbReference type="Pfam" id="PF03781"/>
    </source>
</evidence>
<dbReference type="InterPro" id="IPR005532">
    <property type="entry name" value="SUMF_dom"/>
</dbReference>
<comment type="caution">
    <text evidence="2">The sequence shown here is derived from an EMBL/GenBank/DDBJ whole genome shotgun (WGS) entry which is preliminary data.</text>
</comment>
<dbReference type="PANTHER" id="PTHR23150:SF19">
    <property type="entry name" value="FORMYLGLYCINE-GENERATING ENZYME"/>
    <property type="match status" value="1"/>
</dbReference>
<dbReference type="Proteomes" id="UP000559626">
    <property type="component" value="Unassembled WGS sequence"/>
</dbReference>
<gene>
    <name evidence="2" type="ORF">HHL22_12225</name>
</gene>
<dbReference type="InterPro" id="IPR016187">
    <property type="entry name" value="CTDL_fold"/>
</dbReference>
<protein>
    <submittedName>
        <fullName evidence="2">Formylglycine-generating enzyme family protein</fullName>
    </submittedName>
</protein>
<dbReference type="AlphaFoldDB" id="A0A7Y0AF07"/>
<organism evidence="2 3">
    <name type="scientific">Hymenobacter polaris</name>
    <dbReference type="NCBI Taxonomy" id="2682546"/>
    <lineage>
        <taxon>Bacteria</taxon>
        <taxon>Pseudomonadati</taxon>
        <taxon>Bacteroidota</taxon>
        <taxon>Cytophagia</taxon>
        <taxon>Cytophagales</taxon>
        <taxon>Hymenobacteraceae</taxon>
        <taxon>Hymenobacter</taxon>
    </lineage>
</organism>
<sequence>MAQATAAPRAANGACCAKLPARFAVAPAGSHVKRAGPPAAGAASHAGMVWVPGGTFAMGAADRLGRPDEYPRHQVAVGGFWMDATEVTNVEFARFVAATGYVTTAEKTPDWEVLKQQLPPGTPRPADSLLVAASLVFAPPAGAVPLDDASQWWRWQPGASWRHPTGPGSSLRGREHYPVVQVSWDDARAYARWAGKRLPTEAEWECAARAGRPGQPYTWGSEPIDQGQPKANTWQGHFPNQNTTWDKFARLAPVKSFAANGYGLYDLAGNVWEWCADWYRPDYYQQLSGRVARHPAGPATSFDPQEPATPKRVVRGGSFLCAAAYCAGYRVSARMKSAPDTGLENTGFRCVADAPQ</sequence>
<dbReference type="Pfam" id="PF03781">
    <property type="entry name" value="FGE-sulfatase"/>
    <property type="match status" value="1"/>
</dbReference>
<evidence type="ECO:0000313" key="2">
    <source>
        <dbReference type="EMBL" id="NML65972.1"/>
    </source>
</evidence>
<reference evidence="2 3" key="1">
    <citation type="submission" date="2020-04" db="EMBL/GenBank/DDBJ databases">
        <title>Hymenobacter polaris sp. nov., isolated from Arctic soil.</title>
        <authorList>
            <person name="Dahal R.H."/>
        </authorList>
    </citation>
    <scope>NUCLEOTIDE SEQUENCE [LARGE SCALE GENOMIC DNA]</scope>
    <source>
        <strain evidence="2 3">RP-2-7</strain>
    </source>
</reference>
<dbReference type="Gene3D" id="3.90.1580.10">
    <property type="entry name" value="paralog of FGE (formylglycine-generating enzyme)"/>
    <property type="match status" value="1"/>
</dbReference>
<accession>A0A7Y0AF07</accession>
<dbReference type="SUPFAM" id="SSF56436">
    <property type="entry name" value="C-type lectin-like"/>
    <property type="match status" value="1"/>
</dbReference>
<name>A0A7Y0AF07_9BACT</name>
<dbReference type="GO" id="GO:0120147">
    <property type="term" value="F:formylglycine-generating oxidase activity"/>
    <property type="evidence" value="ECO:0007669"/>
    <property type="project" value="TreeGrafter"/>
</dbReference>
<evidence type="ECO:0000313" key="3">
    <source>
        <dbReference type="Proteomes" id="UP000559626"/>
    </source>
</evidence>
<dbReference type="EMBL" id="JABBGH010000002">
    <property type="protein sequence ID" value="NML65972.1"/>
    <property type="molecule type" value="Genomic_DNA"/>
</dbReference>
<proteinExistence type="predicted"/>
<dbReference type="InterPro" id="IPR051043">
    <property type="entry name" value="Sulfatase_Mod_Factor_Kinase"/>
</dbReference>
<keyword evidence="3" id="KW-1185">Reference proteome</keyword>
<dbReference type="PANTHER" id="PTHR23150">
    <property type="entry name" value="SULFATASE MODIFYING FACTOR 1, 2"/>
    <property type="match status" value="1"/>
</dbReference>